<proteinExistence type="predicted"/>
<keyword evidence="2" id="KW-0732">Signal</keyword>
<dbReference type="Proteomes" id="UP000034920">
    <property type="component" value="Unassembled WGS sequence"/>
</dbReference>
<dbReference type="AlphaFoldDB" id="A0A0G0XAV6"/>
<evidence type="ECO:0000313" key="4">
    <source>
        <dbReference type="Proteomes" id="UP000034920"/>
    </source>
</evidence>
<feature type="signal peptide" evidence="2">
    <location>
        <begin position="1"/>
        <end position="19"/>
    </location>
</feature>
<organism evidence="3 4">
    <name type="scientific">candidate division WWE3 bacterium GW2011_GWA1_41_8</name>
    <dbReference type="NCBI Taxonomy" id="1619103"/>
    <lineage>
        <taxon>Bacteria</taxon>
        <taxon>Katanobacteria</taxon>
    </lineage>
</organism>
<name>A0A0G0XAV6_UNCKA</name>
<protein>
    <recommendedName>
        <fullName evidence="5">Band 7 domain-containing protein</fullName>
    </recommendedName>
</protein>
<keyword evidence="1" id="KW-0812">Transmembrane</keyword>
<keyword evidence="1" id="KW-1133">Transmembrane helix</keyword>
<keyword evidence="1" id="KW-0472">Membrane</keyword>
<evidence type="ECO:0000313" key="3">
    <source>
        <dbReference type="EMBL" id="KKS22050.1"/>
    </source>
</evidence>
<dbReference type="PROSITE" id="PS51257">
    <property type="entry name" value="PROKAR_LIPOPROTEIN"/>
    <property type="match status" value="1"/>
</dbReference>
<gene>
    <name evidence="3" type="ORF">UU80_C0014G0005</name>
</gene>
<evidence type="ECO:0000256" key="1">
    <source>
        <dbReference type="SAM" id="Phobius"/>
    </source>
</evidence>
<reference evidence="3 4" key="1">
    <citation type="journal article" date="2015" name="Nature">
        <title>rRNA introns, odd ribosomes, and small enigmatic genomes across a large radiation of phyla.</title>
        <authorList>
            <person name="Brown C.T."/>
            <person name="Hug L.A."/>
            <person name="Thomas B.C."/>
            <person name="Sharon I."/>
            <person name="Castelle C.J."/>
            <person name="Singh A."/>
            <person name="Wilkins M.J."/>
            <person name="Williams K.H."/>
            <person name="Banfield J.F."/>
        </authorList>
    </citation>
    <scope>NUCLEOTIDE SEQUENCE [LARGE SCALE GENOMIC DNA]</scope>
</reference>
<sequence length="334" mass="36202">MKKRLFVFGLLMLGALLLAACGGTLPVPEVGSPLFIEDESGNLYQGDVVLETDAVAGGIVPIESDREDYGLVLMNSRIAPGEEDPPARYFLIPLTAEGEPIVGGVGSEVREPFSIHTIIPVAAYGWFLLLIAMAPFALLAVRFLGWEQEVANLTVIVEAMTRNQIAAHVGVGVTLSKIPIMGARFKRNNYMIKEDGRWVLNNQRLNDVVDETIRAVVARWVSRTLMDNVHTLLDDEAFLTALITRAGSKLLAITGFWAEEIRITSIKDPSGVLERRGEGHAIAEQIRALVAADVSPNRAADAIARISLAQALMVLRQGSGVQITPTVQIADLSE</sequence>
<dbReference type="STRING" id="1619103.UU80_C0014G0005"/>
<evidence type="ECO:0008006" key="5">
    <source>
        <dbReference type="Google" id="ProtNLM"/>
    </source>
</evidence>
<comment type="caution">
    <text evidence="3">The sequence shown here is derived from an EMBL/GenBank/DDBJ whole genome shotgun (WGS) entry which is preliminary data.</text>
</comment>
<accession>A0A0G0XAV6</accession>
<feature type="chain" id="PRO_5002535289" description="Band 7 domain-containing protein" evidence="2">
    <location>
        <begin position="20"/>
        <end position="334"/>
    </location>
</feature>
<dbReference type="EMBL" id="LCCA01000014">
    <property type="protein sequence ID" value="KKS22050.1"/>
    <property type="molecule type" value="Genomic_DNA"/>
</dbReference>
<feature type="transmembrane region" description="Helical" evidence="1">
    <location>
        <begin position="123"/>
        <end position="144"/>
    </location>
</feature>
<evidence type="ECO:0000256" key="2">
    <source>
        <dbReference type="SAM" id="SignalP"/>
    </source>
</evidence>